<gene>
    <name evidence="1" type="ORF">C7H09_05605</name>
</gene>
<protein>
    <recommendedName>
        <fullName evidence="3">Patatin-like phospholipase family protein</fullName>
    </recommendedName>
</protein>
<dbReference type="EMBL" id="PXNP01000020">
    <property type="protein sequence ID" value="PSF11837.1"/>
    <property type="molecule type" value="Genomic_DNA"/>
</dbReference>
<dbReference type="OrthoDB" id="8586159at2"/>
<comment type="caution">
    <text evidence="1">The sequence shown here is derived from an EMBL/GenBank/DDBJ whole genome shotgun (WGS) entry which is preliminary data.</text>
</comment>
<organism evidence="1 2">
    <name type="scientific">Marinobacter fuscus</name>
    <dbReference type="NCBI Taxonomy" id="2109942"/>
    <lineage>
        <taxon>Bacteria</taxon>
        <taxon>Pseudomonadati</taxon>
        <taxon>Pseudomonadota</taxon>
        <taxon>Gammaproteobacteria</taxon>
        <taxon>Pseudomonadales</taxon>
        <taxon>Marinobacteraceae</taxon>
        <taxon>Marinobacter</taxon>
    </lineage>
</organism>
<dbReference type="InterPro" id="IPR016035">
    <property type="entry name" value="Acyl_Trfase/lysoPLipase"/>
</dbReference>
<sequence>MATILSRSPALTIKAGRRALQRLQQKSLGPEDVHVIPGAAGGPKALGISGLDKAIFGDWLPQVPQERALIGSSIGSWRFAAIASSDNPRAQLNRLAELYTSQRFSKGVPAEEVTRKSVLFLDELLGGREEAILEHPWYRLNIMVVRSLGALAHDTRGRLGMGLARAISANMVGRQRLGRYMERGIVYDARLPTPVAELTDFPSHRVALSRENLLPSLLASASIPLVMSGVRDIPGAPEGVYRDGGLLDYHLDLPYEQPGVVLYPHFTDKVVPGWFDKTLPWRKGDAERLQDVILVAPSAGYLASLPDGKLPDRKDFEKYLGDDAGRERAWKSAIAESERLGDEFLELLATDRLLDVVQPL</sequence>
<dbReference type="RefSeq" id="WP_106761624.1">
    <property type="nucleotide sequence ID" value="NZ_PXNP01000020.1"/>
</dbReference>
<evidence type="ECO:0000313" key="2">
    <source>
        <dbReference type="Proteomes" id="UP000239866"/>
    </source>
</evidence>
<proteinExistence type="predicted"/>
<dbReference type="AlphaFoldDB" id="A0A2T1KNZ2"/>
<accession>A0A2T1KNZ2</accession>
<keyword evidence="2" id="KW-1185">Reference proteome</keyword>
<dbReference type="Proteomes" id="UP000239866">
    <property type="component" value="Unassembled WGS sequence"/>
</dbReference>
<reference evidence="1 2" key="1">
    <citation type="submission" date="2018-03" db="EMBL/GenBank/DDBJ databases">
        <title>Marinobacter brunus sp. nov., a marine bacterium of Gamma-proteobacteria isolated from the surface seawater of the South China Sea.</title>
        <authorList>
            <person name="Cheng H."/>
            <person name="Wu Y.-H."/>
            <person name="Xamxidin M."/>
            <person name="Xu X.-W."/>
        </authorList>
    </citation>
    <scope>NUCLEOTIDE SEQUENCE [LARGE SCALE GENOMIC DNA]</scope>
    <source>
        <strain evidence="1 2">NH169-3</strain>
    </source>
</reference>
<dbReference type="SUPFAM" id="SSF52151">
    <property type="entry name" value="FabD/lysophospholipase-like"/>
    <property type="match status" value="1"/>
</dbReference>
<name>A0A2T1KNZ2_9GAMM</name>
<evidence type="ECO:0008006" key="3">
    <source>
        <dbReference type="Google" id="ProtNLM"/>
    </source>
</evidence>
<evidence type="ECO:0000313" key="1">
    <source>
        <dbReference type="EMBL" id="PSF11837.1"/>
    </source>
</evidence>